<sequence length="513" mass="58157">MNDSRPLCKYGAGCYQKNPLHKAKYKHPEVTKMLPTKEFQPIVETQSNADPGSVDDPSTSRDRASQEEDVGPPRKKIKTNTNKTNASSAQMKRFAHRLQHCSMYRIFLNKIFSLEATRHDNNALVFPDLLSPSLGELIETAQFNFLVDLEYLHQNYDGCGVANLPLLLVYGEMEGCQALFPNATYKKVVMPYLYGTHHTKMMLLHYTTGLRVVVHTANLRPDDWYEKTQGFWVSPLFPKLQKEDACEGDSCTRFRADLLAYLRCYKLTDVNRWCDLLLQHDFSSCTFAHRLQHCSMYRIFLNKIFSLEATRHDNNALVFPDLLSPSLGELIETAQLPQTGATNSCRVQVRVVYPSEEDVQHSTQGWGGGSCLPYSSSTHSRQPWLQPHLCRWRSSPFGRTAAMPHIKTYCRYNDALHTAQYLLLTSANLSKAAWGALQKQGSQLFIRSYEAGVLLLPHYLAGEDSFSLAGDPRATTLPLPYDLPLVPYSASCVPWLSDTRKTVKDVLGRAYRV</sequence>
<dbReference type="GO" id="GO:0006281">
    <property type="term" value="P:DNA repair"/>
    <property type="evidence" value="ECO:0007669"/>
    <property type="project" value="UniProtKB-KW"/>
</dbReference>
<evidence type="ECO:0000256" key="9">
    <source>
        <dbReference type="PIRSR" id="PIRSR610347-1"/>
    </source>
</evidence>
<dbReference type="Pfam" id="PF10283">
    <property type="entry name" value="zf-CCHH"/>
    <property type="match status" value="1"/>
</dbReference>
<dbReference type="InterPro" id="IPR010347">
    <property type="entry name" value="Tdp1"/>
</dbReference>
<gene>
    <name evidence="15" type="primary">LOC108673992</name>
</gene>
<keyword evidence="6" id="KW-0269">Exonuclease</keyword>
<dbReference type="SUPFAM" id="SSF56024">
    <property type="entry name" value="Phospholipase D/nuclease"/>
    <property type="match status" value="2"/>
</dbReference>
<feature type="active site" description="Proton donor/acceptor" evidence="9">
    <location>
        <position position="405"/>
    </location>
</feature>
<dbReference type="GeneID" id="108673992"/>
<dbReference type="GO" id="GO:0003697">
    <property type="term" value="F:single-stranded DNA binding"/>
    <property type="evidence" value="ECO:0007669"/>
    <property type="project" value="TreeGrafter"/>
</dbReference>
<feature type="site" description="Interaction with DNA" evidence="11">
    <location>
        <position position="430"/>
    </location>
</feature>
<protein>
    <submittedName>
        <fullName evidence="15">Probable tyrosyl-DNA phosphodiesterase</fullName>
    </submittedName>
</protein>
<reference evidence="15" key="1">
    <citation type="submission" date="2025-08" db="UniProtKB">
        <authorList>
            <consortium name="RefSeq"/>
        </authorList>
    </citation>
    <scope>IDENTIFICATION</scope>
    <source>
        <tissue evidence="15">Whole organism</tissue>
    </source>
</reference>
<dbReference type="GO" id="GO:0004527">
    <property type="term" value="F:exonuclease activity"/>
    <property type="evidence" value="ECO:0007669"/>
    <property type="project" value="UniProtKB-KW"/>
</dbReference>
<dbReference type="AlphaFoldDB" id="A0A979FQJ1"/>
<keyword evidence="8" id="KW-0539">Nucleus</keyword>
<dbReference type="OrthoDB" id="47785at2759"/>
<evidence type="ECO:0000313" key="14">
    <source>
        <dbReference type="Proteomes" id="UP000694843"/>
    </source>
</evidence>
<dbReference type="PANTHER" id="PTHR12415:SF0">
    <property type="entry name" value="TYROSYL-DNA PHOSPHODIESTERASE 1"/>
    <property type="match status" value="1"/>
</dbReference>
<dbReference type="Proteomes" id="UP000694843">
    <property type="component" value="Unplaced"/>
</dbReference>
<evidence type="ECO:0000256" key="8">
    <source>
        <dbReference type="ARBA" id="ARBA00023242"/>
    </source>
</evidence>
<proteinExistence type="inferred from homology"/>
<dbReference type="Gene3D" id="3.30.870.10">
    <property type="entry name" value="Endonuclease Chain A"/>
    <property type="match status" value="2"/>
</dbReference>
<evidence type="ECO:0000259" key="13">
    <source>
        <dbReference type="Pfam" id="PF10283"/>
    </source>
</evidence>
<dbReference type="KEGG" id="hazt:108673992"/>
<dbReference type="Pfam" id="PF06087">
    <property type="entry name" value="Tyr-DNA_phospho"/>
    <property type="match status" value="2"/>
</dbReference>
<evidence type="ECO:0000256" key="1">
    <source>
        <dbReference type="ARBA" id="ARBA00004123"/>
    </source>
</evidence>
<keyword evidence="5" id="KW-0378">Hydrolase</keyword>
<keyword evidence="14" id="KW-1185">Reference proteome</keyword>
<dbReference type="InterPro" id="IPR019406">
    <property type="entry name" value="APLF_PBZ"/>
</dbReference>
<keyword evidence="4" id="KW-0227">DNA damage</keyword>
<feature type="domain" description="PBZ-type" evidence="13">
    <location>
        <begin position="5"/>
        <end position="28"/>
    </location>
</feature>
<evidence type="ECO:0000256" key="7">
    <source>
        <dbReference type="ARBA" id="ARBA00023204"/>
    </source>
</evidence>
<keyword evidence="3" id="KW-0540">Nuclease</keyword>
<evidence type="ECO:0000256" key="5">
    <source>
        <dbReference type="ARBA" id="ARBA00022801"/>
    </source>
</evidence>
<feature type="binding site" evidence="10">
    <location>
        <position position="407"/>
    </location>
    <ligand>
        <name>substrate</name>
    </ligand>
</feature>
<evidence type="ECO:0000256" key="3">
    <source>
        <dbReference type="ARBA" id="ARBA00022722"/>
    </source>
</evidence>
<evidence type="ECO:0000256" key="4">
    <source>
        <dbReference type="ARBA" id="ARBA00022763"/>
    </source>
</evidence>
<evidence type="ECO:0000313" key="15">
    <source>
        <dbReference type="RefSeq" id="XP_047739373.1"/>
    </source>
</evidence>
<comment type="similarity">
    <text evidence="2">Belongs to the tyrosyl-DNA phosphodiesterase family.</text>
</comment>
<accession>A0A979FQJ1</accession>
<keyword evidence="7" id="KW-0234">DNA repair</keyword>
<dbReference type="GO" id="GO:0017005">
    <property type="term" value="F:3'-tyrosyl-DNA phosphodiesterase activity"/>
    <property type="evidence" value="ECO:0007669"/>
    <property type="project" value="TreeGrafter"/>
</dbReference>
<evidence type="ECO:0000256" key="6">
    <source>
        <dbReference type="ARBA" id="ARBA00022839"/>
    </source>
</evidence>
<name>A0A979FQJ1_HYAAZ</name>
<evidence type="ECO:0000256" key="11">
    <source>
        <dbReference type="PIRSR" id="PIRSR610347-3"/>
    </source>
</evidence>
<organism evidence="14 15">
    <name type="scientific">Hyalella azteca</name>
    <name type="common">Amphipod</name>
    <dbReference type="NCBI Taxonomy" id="294128"/>
    <lineage>
        <taxon>Eukaryota</taxon>
        <taxon>Metazoa</taxon>
        <taxon>Ecdysozoa</taxon>
        <taxon>Arthropoda</taxon>
        <taxon>Crustacea</taxon>
        <taxon>Multicrustacea</taxon>
        <taxon>Malacostraca</taxon>
        <taxon>Eumalacostraca</taxon>
        <taxon>Peracarida</taxon>
        <taxon>Amphipoda</taxon>
        <taxon>Senticaudata</taxon>
        <taxon>Talitrida</taxon>
        <taxon>Talitroidea</taxon>
        <taxon>Hyalellidae</taxon>
        <taxon>Hyalella</taxon>
    </lineage>
</organism>
<comment type="subcellular location">
    <subcellularLocation>
        <location evidence="1">Nucleus</location>
    </subcellularLocation>
</comment>
<dbReference type="PANTHER" id="PTHR12415">
    <property type="entry name" value="TYROSYL-DNA PHOSPHODIESTERASE 1"/>
    <property type="match status" value="1"/>
</dbReference>
<feature type="binding site" evidence="10">
    <location>
        <position position="200"/>
    </location>
    <ligand>
        <name>substrate</name>
    </ligand>
</feature>
<evidence type="ECO:0000256" key="12">
    <source>
        <dbReference type="SAM" id="MobiDB-lite"/>
    </source>
</evidence>
<dbReference type="GO" id="GO:0005634">
    <property type="term" value="C:nucleus"/>
    <property type="evidence" value="ECO:0007669"/>
    <property type="project" value="UniProtKB-SubCell"/>
</dbReference>
<feature type="active site" description="Nucleophile" evidence="9">
    <location>
        <position position="198"/>
    </location>
</feature>
<feature type="region of interest" description="Disordered" evidence="12">
    <location>
        <begin position="36"/>
        <end position="89"/>
    </location>
</feature>
<dbReference type="GO" id="GO:0003690">
    <property type="term" value="F:double-stranded DNA binding"/>
    <property type="evidence" value="ECO:0007669"/>
    <property type="project" value="TreeGrafter"/>
</dbReference>
<evidence type="ECO:0000256" key="2">
    <source>
        <dbReference type="ARBA" id="ARBA00010205"/>
    </source>
</evidence>
<dbReference type="CTD" id="33530"/>
<dbReference type="OMA" id="WFRGQFL"/>
<evidence type="ECO:0000256" key="10">
    <source>
        <dbReference type="PIRSR" id="PIRSR610347-2"/>
    </source>
</evidence>
<dbReference type="RefSeq" id="XP_047739373.1">
    <property type="nucleotide sequence ID" value="XM_047883417.1"/>
</dbReference>